<reference evidence="3 4" key="1">
    <citation type="submission" date="2019-07" db="EMBL/GenBank/DDBJ databases">
        <title>Whole genome shotgun sequence of Oceanobacillus sojae NBRC 105379.</title>
        <authorList>
            <person name="Hosoyama A."/>
            <person name="Uohara A."/>
            <person name="Ohji S."/>
            <person name="Ichikawa N."/>
        </authorList>
    </citation>
    <scope>NUCLEOTIDE SEQUENCE [LARGE SCALE GENOMIC DNA]</scope>
    <source>
        <strain evidence="3 4">NBRC 105379</strain>
    </source>
</reference>
<dbReference type="STRING" id="582851.GCA_900162665_02363"/>
<proteinExistence type="predicted"/>
<name>A0A511ZD77_9BACI</name>
<keyword evidence="1" id="KW-0175">Coiled coil</keyword>
<dbReference type="RefSeq" id="WP_147207809.1">
    <property type="nucleotide sequence ID" value="NZ_BJYM01000001.1"/>
</dbReference>
<protein>
    <submittedName>
        <fullName evidence="3">Uncharacterized protein</fullName>
    </submittedName>
</protein>
<dbReference type="AlphaFoldDB" id="A0A511ZD77"/>
<gene>
    <name evidence="3" type="ORF">OSO01_01320</name>
</gene>
<keyword evidence="2" id="KW-0472">Membrane</keyword>
<keyword evidence="2" id="KW-1133">Transmembrane helix</keyword>
<evidence type="ECO:0000256" key="2">
    <source>
        <dbReference type="SAM" id="Phobius"/>
    </source>
</evidence>
<evidence type="ECO:0000313" key="3">
    <source>
        <dbReference type="EMBL" id="GEN85393.1"/>
    </source>
</evidence>
<evidence type="ECO:0000313" key="4">
    <source>
        <dbReference type="Proteomes" id="UP000321558"/>
    </source>
</evidence>
<organism evidence="3 4">
    <name type="scientific">Oceanobacillus sojae</name>
    <dbReference type="NCBI Taxonomy" id="582851"/>
    <lineage>
        <taxon>Bacteria</taxon>
        <taxon>Bacillati</taxon>
        <taxon>Bacillota</taxon>
        <taxon>Bacilli</taxon>
        <taxon>Bacillales</taxon>
        <taxon>Bacillaceae</taxon>
        <taxon>Oceanobacillus</taxon>
    </lineage>
</organism>
<accession>A0A511ZD77</accession>
<dbReference type="EMBL" id="BJYM01000001">
    <property type="protein sequence ID" value="GEN85393.1"/>
    <property type="molecule type" value="Genomic_DNA"/>
</dbReference>
<keyword evidence="2" id="KW-0812">Transmembrane</keyword>
<comment type="caution">
    <text evidence="3">The sequence shown here is derived from an EMBL/GenBank/DDBJ whole genome shotgun (WGS) entry which is preliminary data.</text>
</comment>
<dbReference type="Proteomes" id="UP000321558">
    <property type="component" value="Unassembled WGS sequence"/>
</dbReference>
<dbReference type="OrthoDB" id="2971460at2"/>
<sequence>MSSKQNDQAEALRQAIQDIAEHNKETEEAVQDQNEHKEQTSVEIDVLNLPPRNEVHKDSSKIRFKVNFSLLRFIFIVVLLLALAGIIVWFI</sequence>
<keyword evidence="4" id="KW-1185">Reference proteome</keyword>
<evidence type="ECO:0000256" key="1">
    <source>
        <dbReference type="SAM" id="Coils"/>
    </source>
</evidence>
<feature type="coiled-coil region" evidence="1">
    <location>
        <begin position="9"/>
        <end position="43"/>
    </location>
</feature>
<feature type="transmembrane region" description="Helical" evidence="2">
    <location>
        <begin position="70"/>
        <end position="90"/>
    </location>
</feature>